<evidence type="ECO:0000256" key="2">
    <source>
        <dbReference type="ARBA" id="ARBA00004496"/>
    </source>
</evidence>
<dbReference type="GO" id="GO:0016787">
    <property type="term" value="F:hydrolase activity"/>
    <property type="evidence" value="ECO:0007669"/>
    <property type="project" value="UniProtKB-KW"/>
</dbReference>
<feature type="short sequence motif" description="Q motif" evidence="12">
    <location>
        <begin position="103"/>
        <end position="131"/>
    </location>
</feature>
<keyword evidence="8" id="KW-0067">ATP-binding</keyword>
<dbReference type="GO" id="GO:0003724">
    <property type="term" value="F:RNA helicase activity"/>
    <property type="evidence" value="ECO:0007669"/>
    <property type="project" value="UniProtKB-EC"/>
</dbReference>
<dbReference type="EMBL" id="HBUF01591303">
    <property type="protein sequence ID" value="CAG6773486.1"/>
    <property type="molecule type" value="Transcribed_RNA"/>
</dbReference>
<dbReference type="EMBL" id="HBUF01591300">
    <property type="protein sequence ID" value="CAG6773483.1"/>
    <property type="molecule type" value="Transcribed_RNA"/>
</dbReference>
<dbReference type="FunFam" id="3.40.50.300:FF:000318">
    <property type="entry name" value="ATP-dependent RNA helicase DDX19B"/>
    <property type="match status" value="1"/>
</dbReference>
<evidence type="ECO:0000256" key="11">
    <source>
        <dbReference type="ARBA" id="ARBA00047984"/>
    </source>
</evidence>
<protein>
    <recommendedName>
        <fullName evidence="3">RNA helicase</fullName>
        <ecNumber evidence="3">3.6.4.13</ecNumber>
    </recommendedName>
</protein>
<evidence type="ECO:0000259" key="16">
    <source>
        <dbReference type="PROSITE" id="PS51195"/>
    </source>
</evidence>
<feature type="compositionally biased region" description="Polar residues" evidence="13">
    <location>
        <begin position="28"/>
        <end position="39"/>
    </location>
</feature>
<dbReference type="InterPro" id="IPR014014">
    <property type="entry name" value="RNA_helicase_DEAD_Q_motif"/>
</dbReference>
<evidence type="ECO:0000256" key="13">
    <source>
        <dbReference type="SAM" id="MobiDB-lite"/>
    </source>
</evidence>
<dbReference type="PROSITE" id="PS51194">
    <property type="entry name" value="HELICASE_CTER"/>
    <property type="match status" value="1"/>
</dbReference>
<keyword evidence="5" id="KW-0547">Nucleotide-binding</keyword>
<keyword evidence="4" id="KW-0963">Cytoplasm</keyword>
<dbReference type="InterPro" id="IPR014001">
    <property type="entry name" value="Helicase_ATP-bd"/>
</dbReference>
<dbReference type="Pfam" id="PF00271">
    <property type="entry name" value="Helicase_C"/>
    <property type="match status" value="1"/>
</dbReference>
<dbReference type="CDD" id="cd18787">
    <property type="entry name" value="SF2_C_DEAD"/>
    <property type="match status" value="1"/>
</dbReference>
<dbReference type="PROSITE" id="PS51192">
    <property type="entry name" value="HELICASE_ATP_BIND_1"/>
    <property type="match status" value="1"/>
</dbReference>
<feature type="domain" description="Helicase ATP-binding" evidence="14">
    <location>
        <begin position="136"/>
        <end position="306"/>
    </location>
</feature>
<feature type="domain" description="DEAD-box RNA helicase Q" evidence="16">
    <location>
        <begin position="103"/>
        <end position="131"/>
    </location>
</feature>
<dbReference type="GO" id="GO:0005634">
    <property type="term" value="C:nucleus"/>
    <property type="evidence" value="ECO:0007669"/>
    <property type="project" value="UniProtKB-SubCell"/>
</dbReference>
<dbReference type="PROSITE" id="PS51195">
    <property type="entry name" value="Q_MOTIF"/>
    <property type="match status" value="1"/>
</dbReference>
<evidence type="ECO:0000313" key="17">
    <source>
        <dbReference type="EMBL" id="CAG6773485.1"/>
    </source>
</evidence>
<sequence length="492" mass="54678">MTSLSDWLAASKNTSALKPDDLAGVLSSVTIKPTPNSTPLPHRPHSATGSPEKNGAPSDDEEKPLCVAERSLLQKIVRKGLIESKQDLEIQRKDPHSPLYAVKTFEALHLKPELLKGIYEMGFYAPSKIQETALPTLLADPPHNMVAQSQSGTGKTAAFSLTMLSRVNPKIQEPQGLCLAPTYELAIQIGEVVAKMGKYITDITVRYAVRGENLERGQKITEQIIIGTPGKVLDWGLKYRFFDLSKLTVFVLDEADVMIATQGHQDFSLRIQKRLSPECQIMLFSATYDKDVMEFAQDMVPNPLIIKLKREEESLDNIKQHYVVCKNIDEKYEAIANIYGVVTIGQAMIFCHTRKTAAWLAEKLTKEGFSVGVLTGELTVEQRLSILDRFRDGKEKVLITTNVLARGIDVEQVTIVINFDMPIDMTGNADCETYLHRIGRTGRFGKSGIAINLVEPGGLHVLKEIEKHFGKTIELLDTEDVDDQGNFRSLGD</sequence>
<evidence type="ECO:0000256" key="10">
    <source>
        <dbReference type="ARBA" id="ARBA00023242"/>
    </source>
</evidence>
<dbReference type="GO" id="GO:0010468">
    <property type="term" value="P:regulation of gene expression"/>
    <property type="evidence" value="ECO:0007669"/>
    <property type="project" value="UniProtKB-ARBA"/>
</dbReference>
<dbReference type="SMART" id="SM00490">
    <property type="entry name" value="HELICc"/>
    <property type="match status" value="1"/>
</dbReference>
<dbReference type="Gene3D" id="3.40.50.300">
    <property type="entry name" value="P-loop containing nucleotide triphosphate hydrolases"/>
    <property type="match status" value="2"/>
</dbReference>
<dbReference type="PANTHER" id="PTHR47958">
    <property type="entry name" value="ATP-DEPENDENT RNA HELICASE DBP3"/>
    <property type="match status" value="1"/>
</dbReference>
<keyword evidence="7 17" id="KW-0347">Helicase</keyword>
<evidence type="ECO:0000256" key="3">
    <source>
        <dbReference type="ARBA" id="ARBA00012552"/>
    </source>
</evidence>
<dbReference type="EMBL" id="HBUF01591299">
    <property type="protein sequence ID" value="CAG6773482.1"/>
    <property type="molecule type" value="Transcribed_RNA"/>
</dbReference>
<evidence type="ECO:0000256" key="8">
    <source>
        <dbReference type="ARBA" id="ARBA00022840"/>
    </source>
</evidence>
<evidence type="ECO:0000256" key="1">
    <source>
        <dbReference type="ARBA" id="ARBA00004123"/>
    </source>
</evidence>
<reference evidence="17" key="1">
    <citation type="submission" date="2021-05" db="EMBL/GenBank/DDBJ databases">
        <authorList>
            <person name="Alioto T."/>
            <person name="Alioto T."/>
            <person name="Gomez Garrido J."/>
        </authorList>
    </citation>
    <scope>NUCLEOTIDE SEQUENCE</scope>
</reference>
<accession>A0A8D9AYV2</accession>
<evidence type="ECO:0000256" key="9">
    <source>
        <dbReference type="ARBA" id="ARBA00022884"/>
    </source>
</evidence>
<proteinExistence type="predicted"/>
<organism evidence="17">
    <name type="scientific">Cacopsylla melanoneura</name>
    <dbReference type="NCBI Taxonomy" id="428564"/>
    <lineage>
        <taxon>Eukaryota</taxon>
        <taxon>Metazoa</taxon>
        <taxon>Ecdysozoa</taxon>
        <taxon>Arthropoda</taxon>
        <taxon>Hexapoda</taxon>
        <taxon>Insecta</taxon>
        <taxon>Pterygota</taxon>
        <taxon>Neoptera</taxon>
        <taxon>Paraneoptera</taxon>
        <taxon>Hemiptera</taxon>
        <taxon>Sternorrhyncha</taxon>
        <taxon>Psylloidea</taxon>
        <taxon>Psyllidae</taxon>
        <taxon>Psyllinae</taxon>
        <taxon>Cacopsylla</taxon>
    </lineage>
</organism>
<keyword evidence="10" id="KW-0539">Nucleus</keyword>
<evidence type="ECO:0000256" key="12">
    <source>
        <dbReference type="PROSITE-ProRule" id="PRU00552"/>
    </source>
</evidence>
<dbReference type="Pfam" id="PF00270">
    <property type="entry name" value="DEAD"/>
    <property type="match status" value="1"/>
</dbReference>
<dbReference type="InterPro" id="IPR001650">
    <property type="entry name" value="Helicase_C-like"/>
</dbReference>
<dbReference type="EMBL" id="HBUF01591302">
    <property type="protein sequence ID" value="CAG6773485.1"/>
    <property type="molecule type" value="Transcribed_RNA"/>
</dbReference>
<dbReference type="EC" id="3.6.4.13" evidence="3"/>
<dbReference type="AlphaFoldDB" id="A0A8D9AYV2"/>
<feature type="region of interest" description="Disordered" evidence="13">
    <location>
        <begin position="28"/>
        <end position="62"/>
    </location>
</feature>
<dbReference type="GO" id="GO:0005737">
    <property type="term" value="C:cytoplasm"/>
    <property type="evidence" value="ECO:0007669"/>
    <property type="project" value="UniProtKB-SubCell"/>
</dbReference>
<dbReference type="SUPFAM" id="SSF52540">
    <property type="entry name" value="P-loop containing nucleoside triphosphate hydrolases"/>
    <property type="match status" value="1"/>
</dbReference>
<dbReference type="FunFam" id="3.40.50.300:FF:000849">
    <property type="entry name" value="ATP-dependent RNA helicase DBP5"/>
    <property type="match status" value="1"/>
</dbReference>
<evidence type="ECO:0000256" key="6">
    <source>
        <dbReference type="ARBA" id="ARBA00022801"/>
    </source>
</evidence>
<evidence type="ECO:0000256" key="4">
    <source>
        <dbReference type="ARBA" id="ARBA00022490"/>
    </source>
</evidence>
<dbReference type="EMBL" id="HBUF01591301">
    <property type="protein sequence ID" value="CAG6773484.1"/>
    <property type="molecule type" value="Transcribed_RNA"/>
</dbReference>
<dbReference type="InterPro" id="IPR027417">
    <property type="entry name" value="P-loop_NTPase"/>
</dbReference>
<keyword evidence="9" id="KW-0694">RNA-binding</keyword>
<dbReference type="GO" id="GO:0005524">
    <property type="term" value="F:ATP binding"/>
    <property type="evidence" value="ECO:0007669"/>
    <property type="project" value="UniProtKB-KW"/>
</dbReference>
<comment type="catalytic activity">
    <reaction evidence="11">
        <text>ATP + H2O = ADP + phosphate + H(+)</text>
        <dbReference type="Rhea" id="RHEA:13065"/>
        <dbReference type="ChEBI" id="CHEBI:15377"/>
        <dbReference type="ChEBI" id="CHEBI:15378"/>
        <dbReference type="ChEBI" id="CHEBI:30616"/>
        <dbReference type="ChEBI" id="CHEBI:43474"/>
        <dbReference type="ChEBI" id="CHEBI:456216"/>
        <dbReference type="EC" id="3.6.4.13"/>
    </reaction>
</comment>
<evidence type="ECO:0000256" key="7">
    <source>
        <dbReference type="ARBA" id="ARBA00022806"/>
    </source>
</evidence>
<evidence type="ECO:0000259" key="14">
    <source>
        <dbReference type="PROSITE" id="PS51192"/>
    </source>
</evidence>
<dbReference type="CDD" id="cd17963">
    <property type="entry name" value="DEADc_DDX19_DDX25"/>
    <property type="match status" value="1"/>
</dbReference>
<evidence type="ECO:0000259" key="15">
    <source>
        <dbReference type="PROSITE" id="PS51194"/>
    </source>
</evidence>
<name>A0A8D9AYV2_9HEMI</name>
<dbReference type="SMART" id="SM00487">
    <property type="entry name" value="DEXDc"/>
    <property type="match status" value="1"/>
</dbReference>
<keyword evidence="6" id="KW-0378">Hydrolase</keyword>
<comment type="subcellular location">
    <subcellularLocation>
        <location evidence="2">Cytoplasm</location>
    </subcellularLocation>
    <subcellularLocation>
        <location evidence="1">Nucleus</location>
    </subcellularLocation>
</comment>
<dbReference type="GO" id="GO:0003723">
    <property type="term" value="F:RNA binding"/>
    <property type="evidence" value="ECO:0007669"/>
    <property type="project" value="UniProtKB-KW"/>
</dbReference>
<feature type="domain" description="Helicase C-terminal" evidence="15">
    <location>
        <begin position="327"/>
        <end position="484"/>
    </location>
</feature>
<evidence type="ECO:0000256" key="5">
    <source>
        <dbReference type="ARBA" id="ARBA00022741"/>
    </source>
</evidence>
<dbReference type="InterPro" id="IPR011545">
    <property type="entry name" value="DEAD/DEAH_box_helicase_dom"/>
</dbReference>